<gene>
    <name evidence="1" type="ORF">J2S34_002445</name>
</gene>
<comment type="caution">
    <text evidence="1">The sequence shown here is derived from an EMBL/GenBank/DDBJ whole genome shotgun (WGS) entry which is preliminary data.</text>
</comment>
<dbReference type="Proteomes" id="UP001205486">
    <property type="component" value="Unassembled WGS sequence"/>
</dbReference>
<protein>
    <submittedName>
        <fullName evidence="1">Type 2 lantibiotic biosynthesis protein LanM</fullName>
    </submittedName>
</protein>
<keyword evidence="2" id="KW-1185">Reference proteome</keyword>
<proteinExistence type="predicted"/>
<sequence length="781" mass="86093">MVVTFADEVKVVYKPKSLATDHVAAEVATLFNDARPDFAFRVPEFLDQGDYGWCRYVAVEPCRDLADIDLYFWRAGAWLGVFHLLSSSDMHMENIIASGTTPVPVDFETILQGLSWHPQELPASLRALWMVSDFLERSVIAVGMLPAYVRDENDGLISMGGIEPSRTSIARVAWRDVNSAGMQPYQEIVEREVATNLPLWKGCPQDIMHHRSAFLRGVRESWETALDRRPELIALVERVSADLEVRRVFRPTRFYYMLVKRLSDHRQMNDGACWSMQTEFIARLFDWDDAAEEPWKIFRHERAALLRLNIPAFHVDADKAVIRGPDGDITNLDMDSGLIVARARINDLEQDEMALQSCIAATSLQVPSTVNRLVPLESPAAQLDIAKLVSQHLEQRAFRADGAAAWLGLDLVDHQKFAQLAPLGFDLYGGTGGIAVFFAALARVRRDDAARRMVHAAMAAAHHQIASHNAGRLTRSMSVGGGVGVGSMVYADATVASILRDPSFADCGVEAARLLDAKAISADDRFDVIAGAAGACLGLLRLYHLLGAPALLAQAQLWANHLEAHRNAFPPHGVWSSKAFANHPLTGLSHGAAGYALVFSRLYAATGEARYRDLARDCVAFENGFFDDERRTWPDLRRNPETGAYGWPNQWCYGAIGIGYSRLSMLEDGAVDRAALIVDVERAVEAAITGRAQVNDTLCCGEAGVIDFLVEAGRRLHRPEVVTLARTRMLDMTTRLAGEGDFAWDIGTADYNLGLHRGVAGIGLVALRLEDPDIPAVAIWE</sequence>
<dbReference type="EMBL" id="JALJZS010000002">
    <property type="protein sequence ID" value="MCP1999997.1"/>
    <property type="molecule type" value="Genomic_DNA"/>
</dbReference>
<organism evidence="1 2">
    <name type="scientific">Nitrobacter winogradskyi</name>
    <name type="common">Nitrobacter agilis</name>
    <dbReference type="NCBI Taxonomy" id="913"/>
    <lineage>
        <taxon>Bacteria</taxon>
        <taxon>Pseudomonadati</taxon>
        <taxon>Pseudomonadota</taxon>
        <taxon>Alphaproteobacteria</taxon>
        <taxon>Hyphomicrobiales</taxon>
        <taxon>Nitrobacteraceae</taxon>
        <taxon>Nitrobacter</taxon>
    </lineage>
</organism>
<evidence type="ECO:0000313" key="2">
    <source>
        <dbReference type="Proteomes" id="UP001205486"/>
    </source>
</evidence>
<evidence type="ECO:0000313" key="1">
    <source>
        <dbReference type="EMBL" id="MCP1999997.1"/>
    </source>
</evidence>
<reference evidence="1" key="1">
    <citation type="submission" date="2022-03" db="EMBL/GenBank/DDBJ databases">
        <title>Interactions between chemoautotrophic and heterotrophic bacteria.</title>
        <authorList>
            <person name="Santoro A."/>
        </authorList>
    </citation>
    <scope>NUCLEOTIDE SEQUENCE</scope>
    <source>
        <strain evidence="1">Nb-106</strain>
    </source>
</reference>
<name>A0ACC6AJF5_NITWI</name>
<accession>A0ACC6AJF5</accession>